<feature type="region of interest" description="Disordered" evidence="1">
    <location>
        <begin position="1"/>
        <end position="30"/>
    </location>
</feature>
<dbReference type="PATRIC" id="fig|235272.12.peg.2375"/>
<evidence type="ECO:0000256" key="1">
    <source>
        <dbReference type="SAM" id="MobiDB-lite"/>
    </source>
</evidence>
<organism evidence="2 3">
    <name type="scientific">Pseudomonas amygdali pv. dendropanacis</name>
    <dbReference type="NCBI Taxonomy" id="235272"/>
    <lineage>
        <taxon>Bacteria</taxon>
        <taxon>Pseudomonadati</taxon>
        <taxon>Pseudomonadota</taxon>
        <taxon>Gammaproteobacteria</taxon>
        <taxon>Pseudomonadales</taxon>
        <taxon>Pseudomonadaceae</taxon>
        <taxon>Pseudomonas</taxon>
        <taxon>Pseudomonas amygdali</taxon>
    </lineage>
</organism>
<evidence type="ECO:0000313" key="3">
    <source>
        <dbReference type="Proteomes" id="UP000050346"/>
    </source>
</evidence>
<dbReference type="Proteomes" id="UP000050346">
    <property type="component" value="Unassembled WGS sequence"/>
</dbReference>
<name>A0A0P9P3G1_PSEA0</name>
<accession>A0A0P9P3G1</accession>
<reference evidence="2 3" key="1">
    <citation type="submission" date="2015-09" db="EMBL/GenBank/DDBJ databases">
        <title>Genome announcement of multiple Pseudomonas syringae strains.</title>
        <authorList>
            <person name="Thakur S."/>
            <person name="Wang P.W."/>
            <person name="Gong Y."/>
            <person name="Weir B.S."/>
            <person name="Guttman D.S."/>
        </authorList>
    </citation>
    <scope>NUCLEOTIDE SEQUENCE [LARGE SCALE GENOMIC DNA]</scope>
    <source>
        <strain evidence="2 3">ICMP9150</strain>
    </source>
</reference>
<comment type="caution">
    <text evidence="2">The sequence shown here is derived from an EMBL/GenBank/DDBJ whole genome shotgun (WGS) entry which is preliminary data.</text>
</comment>
<dbReference type="AlphaFoldDB" id="A0A0P9P3G1"/>
<evidence type="ECO:0000313" key="2">
    <source>
        <dbReference type="EMBL" id="KPX12355.1"/>
    </source>
</evidence>
<gene>
    <name evidence="2" type="ORF">ALO71_102118</name>
</gene>
<protein>
    <submittedName>
        <fullName evidence="2">Uncharacterized protein</fullName>
    </submittedName>
</protein>
<sequence>MCGRKSSWVPKTDSKPANASSGKHTTDMDTLRDEMLAADLPICPVHFHSQLM</sequence>
<dbReference type="EMBL" id="LJQG01000342">
    <property type="protein sequence ID" value="KPX12355.1"/>
    <property type="molecule type" value="Genomic_DNA"/>
</dbReference>
<proteinExistence type="predicted"/>